<dbReference type="NCBIfam" id="TIGR01444">
    <property type="entry name" value="fkbM_fam"/>
    <property type="match status" value="1"/>
</dbReference>
<dbReference type="AlphaFoldDB" id="A0A6M3JRF2"/>
<dbReference type="InterPro" id="IPR029063">
    <property type="entry name" value="SAM-dependent_MTases_sf"/>
</dbReference>
<keyword evidence="2" id="KW-0489">Methyltransferase</keyword>
<accession>A0A6M3JRF2</accession>
<gene>
    <name evidence="2" type="ORF">MM415A03115_0006</name>
</gene>
<dbReference type="EMBL" id="MT141888">
    <property type="protein sequence ID" value="QJA71642.1"/>
    <property type="molecule type" value="Genomic_DNA"/>
</dbReference>
<dbReference type="GO" id="GO:0032259">
    <property type="term" value="P:methylation"/>
    <property type="evidence" value="ECO:0007669"/>
    <property type="project" value="UniProtKB-KW"/>
</dbReference>
<sequence length="213" mass="24787">MGTIFFDDIKLNHIPEILHEIYIDRIYDPFLIGRQNLVIMDIGANIGLTSMYFSKFAKIVYAFEPSVQHLPKLQKLVSENGLTNVKVLPFAISDNTGERKLYHYSGNPTMHSLTKNDSNDFEMVQCISIDKFLENENLDHVDFCKLDAEGEEGKIISSEGFIRNVNKIKTLVGEWHEWDFMSKKFFEETLKRYGYHFKWMNNVDGNIFTAIKE</sequence>
<dbReference type="Gene3D" id="3.40.50.150">
    <property type="entry name" value="Vaccinia Virus protein VP39"/>
    <property type="match status" value="1"/>
</dbReference>
<evidence type="ECO:0000313" key="2">
    <source>
        <dbReference type="EMBL" id="QJA71642.1"/>
    </source>
</evidence>
<feature type="domain" description="Methyltransferase FkbM" evidence="1">
    <location>
        <begin position="41"/>
        <end position="197"/>
    </location>
</feature>
<dbReference type="PANTHER" id="PTHR34203:SF15">
    <property type="entry name" value="SLL1173 PROTEIN"/>
    <property type="match status" value="1"/>
</dbReference>
<dbReference type="Pfam" id="PF05050">
    <property type="entry name" value="Methyltransf_21"/>
    <property type="match status" value="1"/>
</dbReference>
<keyword evidence="2" id="KW-0808">Transferase</keyword>
<evidence type="ECO:0000259" key="1">
    <source>
        <dbReference type="Pfam" id="PF05050"/>
    </source>
</evidence>
<dbReference type="PANTHER" id="PTHR34203">
    <property type="entry name" value="METHYLTRANSFERASE, FKBM FAMILY PROTEIN"/>
    <property type="match status" value="1"/>
</dbReference>
<proteinExistence type="predicted"/>
<dbReference type="GO" id="GO:0008168">
    <property type="term" value="F:methyltransferase activity"/>
    <property type="evidence" value="ECO:0007669"/>
    <property type="project" value="UniProtKB-KW"/>
</dbReference>
<protein>
    <submittedName>
        <fullName evidence="2">Putative methyltransferase</fullName>
    </submittedName>
</protein>
<dbReference type="InterPro" id="IPR006342">
    <property type="entry name" value="FkbM_mtfrase"/>
</dbReference>
<name>A0A6M3JRF2_9ZZZZ</name>
<organism evidence="2">
    <name type="scientific">viral metagenome</name>
    <dbReference type="NCBI Taxonomy" id="1070528"/>
    <lineage>
        <taxon>unclassified sequences</taxon>
        <taxon>metagenomes</taxon>
        <taxon>organismal metagenomes</taxon>
    </lineage>
</organism>
<dbReference type="SUPFAM" id="SSF53335">
    <property type="entry name" value="S-adenosyl-L-methionine-dependent methyltransferases"/>
    <property type="match status" value="1"/>
</dbReference>
<reference evidence="2" key="1">
    <citation type="submission" date="2020-03" db="EMBL/GenBank/DDBJ databases">
        <title>The deep terrestrial virosphere.</title>
        <authorList>
            <person name="Holmfeldt K."/>
            <person name="Nilsson E."/>
            <person name="Simone D."/>
            <person name="Lopez-Fernandez M."/>
            <person name="Wu X."/>
            <person name="de Brujin I."/>
            <person name="Lundin D."/>
            <person name="Andersson A."/>
            <person name="Bertilsson S."/>
            <person name="Dopson M."/>
        </authorList>
    </citation>
    <scope>NUCLEOTIDE SEQUENCE</scope>
    <source>
        <strain evidence="2">MM415A03115</strain>
    </source>
</reference>
<dbReference type="InterPro" id="IPR052514">
    <property type="entry name" value="SAM-dependent_MTase"/>
</dbReference>